<dbReference type="InterPro" id="IPR013252">
    <property type="entry name" value="Ndc80_Spc24"/>
</dbReference>
<organism evidence="3 4">
    <name type="scientific">Megalurothrips usitatus</name>
    <name type="common">bean blossom thrips</name>
    <dbReference type="NCBI Taxonomy" id="439358"/>
    <lineage>
        <taxon>Eukaryota</taxon>
        <taxon>Metazoa</taxon>
        <taxon>Ecdysozoa</taxon>
        <taxon>Arthropoda</taxon>
        <taxon>Hexapoda</taxon>
        <taxon>Insecta</taxon>
        <taxon>Pterygota</taxon>
        <taxon>Neoptera</taxon>
        <taxon>Paraneoptera</taxon>
        <taxon>Thysanoptera</taxon>
        <taxon>Terebrantia</taxon>
        <taxon>Thripoidea</taxon>
        <taxon>Thripidae</taxon>
        <taxon>Megalurothrips</taxon>
    </lineage>
</organism>
<keyword evidence="1" id="KW-0158">Chromosome</keyword>
<keyword evidence="4" id="KW-1185">Reference proteome</keyword>
<comment type="function">
    <text evidence="1">Acts as a component of the essential kinetochore-associated NDC80 complex, which is required for chromosome segregation and spindle checkpoint activity.</text>
</comment>
<keyword evidence="1" id="KW-0498">Mitosis</keyword>
<gene>
    <name evidence="3" type="ORF">ONE63_000186</name>
</gene>
<protein>
    <recommendedName>
        <fullName evidence="1">Kinetochore protein Spc24</fullName>
    </recommendedName>
</protein>
<name>A0AAV7Y4T6_9NEOP</name>
<dbReference type="GO" id="GO:0000776">
    <property type="term" value="C:kinetochore"/>
    <property type="evidence" value="ECO:0007669"/>
    <property type="project" value="UniProtKB-KW"/>
</dbReference>
<comment type="caution">
    <text evidence="3">The sequence shown here is derived from an EMBL/GenBank/DDBJ whole genome shotgun (WGS) entry which is preliminary data.</text>
</comment>
<dbReference type="GO" id="GO:0005634">
    <property type="term" value="C:nucleus"/>
    <property type="evidence" value="ECO:0007669"/>
    <property type="project" value="UniProtKB-SubCell"/>
</dbReference>
<dbReference type="GO" id="GO:0051301">
    <property type="term" value="P:cell division"/>
    <property type="evidence" value="ECO:0007669"/>
    <property type="project" value="UniProtKB-UniRule"/>
</dbReference>
<keyword evidence="1" id="KW-0132">Cell division</keyword>
<keyword evidence="1" id="KW-0995">Kinetochore</keyword>
<dbReference type="Proteomes" id="UP001075354">
    <property type="component" value="Chromosome 1"/>
</dbReference>
<comment type="similarity">
    <text evidence="1">Belongs to the SPC24 family.</text>
</comment>
<keyword evidence="1" id="KW-0137">Centromere</keyword>
<evidence type="ECO:0000313" key="4">
    <source>
        <dbReference type="Proteomes" id="UP001075354"/>
    </source>
</evidence>
<feature type="coiled-coil region" evidence="2">
    <location>
        <begin position="36"/>
        <end position="109"/>
    </location>
</feature>
<dbReference type="Pfam" id="PF08286">
    <property type="entry name" value="Spc24"/>
    <property type="match status" value="1"/>
</dbReference>
<dbReference type="Gene3D" id="3.30.160.570">
    <property type="entry name" value="Ncd80 complex, Spc24 subunit"/>
    <property type="match status" value="1"/>
</dbReference>
<reference evidence="3" key="1">
    <citation type="submission" date="2022-12" db="EMBL/GenBank/DDBJ databases">
        <title>Chromosome-level genome assembly of the bean flower thrips Megalurothrips usitatus.</title>
        <authorList>
            <person name="Ma L."/>
            <person name="Liu Q."/>
            <person name="Li H."/>
            <person name="Cai W."/>
        </authorList>
    </citation>
    <scope>NUCLEOTIDE SEQUENCE</scope>
    <source>
        <strain evidence="3">Cailab_2022a</strain>
    </source>
</reference>
<keyword evidence="1" id="KW-0539">Nucleus</keyword>
<accession>A0AAV7Y4T6</accession>
<keyword evidence="2" id="KW-0175">Coiled coil</keyword>
<dbReference type="EMBL" id="JAPTSV010000001">
    <property type="protein sequence ID" value="KAJ1531511.1"/>
    <property type="molecule type" value="Genomic_DNA"/>
</dbReference>
<keyword evidence="1" id="KW-0131">Cell cycle</keyword>
<sequence length="207" mass="23919">MDCSNLVTMVTSMSFEAACESKDYGAEEVLELVTELSREQKNVHDLTKKLQAESKAAKEKLSHWEKERISSRRELNKLKDDDATISKKLEKLKAEVRDVRFKINRTETVSSITEKDREILKKHLLELDTYKDATGIRWNFKVPDDVIEGLITNSKKNFVKVFNLEKSMPSKKIKDALWGLVKEAGNEVWAKTEENKENQENLCNKQV</sequence>
<dbReference type="AlphaFoldDB" id="A0AAV7Y4T6"/>
<comment type="subunit">
    <text evidence="1">Component of the NDC80 complex.</text>
</comment>
<comment type="subcellular location">
    <subcellularLocation>
        <location evidence="1">Nucleus</location>
    </subcellularLocation>
    <subcellularLocation>
        <location evidence="1">Chromosome</location>
        <location evidence="1">Centromere</location>
        <location evidence="1">Kinetochore</location>
    </subcellularLocation>
</comment>
<evidence type="ECO:0000313" key="3">
    <source>
        <dbReference type="EMBL" id="KAJ1531511.1"/>
    </source>
</evidence>
<evidence type="ECO:0000256" key="1">
    <source>
        <dbReference type="RuleBase" id="RU368011"/>
    </source>
</evidence>
<proteinExistence type="inferred from homology"/>
<evidence type="ECO:0000256" key="2">
    <source>
        <dbReference type="SAM" id="Coils"/>
    </source>
</evidence>